<dbReference type="EMBL" id="JALJOQ010000041">
    <property type="protein sequence ID" value="KAK9805793.1"/>
    <property type="molecule type" value="Genomic_DNA"/>
</dbReference>
<dbReference type="InterPro" id="IPR011990">
    <property type="entry name" value="TPR-like_helical_dom_sf"/>
</dbReference>
<reference evidence="1 2" key="1">
    <citation type="journal article" date="2024" name="Nat. Commun.">
        <title>Phylogenomics reveals the evolutionary origins of lichenization in chlorophyte algae.</title>
        <authorList>
            <person name="Puginier C."/>
            <person name="Libourel C."/>
            <person name="Otte J."/>
            <person name="Skaloud P."/>
            <person name="Haon M."/>
            <person name="Grisel S."/>
            <person name="Petersen M."/>
            <person name="Berrin J.G."/>
            <person name="Delaux P.M."/>
            <person name="Dal Grande F."/>
            <person name="Keller J."/>
        </authorList>
    </citation>
    <scope>NUCLEOTIDE SEQUENCE [LARGE SCALE GENOMIC DNA]</scope>
    <source>
        <strain evidence="1 2">SAG 2036</strain>
    </source>
</reference>
<keyword evidence="2" id="KW-1185">Reference proteome</keyword>
<gene>
    <name evidence="1" type="ORF">WJX73_000212</name>
</gene>
<accession>A0AAW1PCI9</accession>
<organism evidence="1 2">
    <name type="scientific">Symbiochloris irregularis</name>
    <dbReference type="NCBI Taxonomy" id="706552"/>
    <lineage>
        <taxon>Eukaryota</taxon>
        <taxon>Viridiplantae</taxon>
        <taxon>Chlorophyta</taxon>
        <taxon>core chlorophytes</taxon>
        <taxon>Trebouxiophyceae</taxon>
        <taxon>Trebouxiales</taxon>
        <taxon>Trebouxiaceae</taxon>
        <taxon>Symbiochloris</taxon>
    </lineage>
</organism>
<sequence>MFEAYNLLQEGKTEQAEQLVADGIHTTRGMHTPEHLGLAQLRDQLALLKFVRGDLHKAEDCARSSLEWTVKSFTEDAPIVAMCQLRLGSILVAVQRYDDALPLLKSAKATLEGNLGKEYPAAAEARFYIALAHAANPFLEAEKQEIQEQMSQSLVGMRKQEGAGSALVNTGLREHHRLVEAALAARDWAKARALYVQEVALHEAVSPGSQSLAQVTYQHSTLLYVLGHLEEARQACQQSMDLCTQLYRSDDDHVFLRMHRMGTICVAESNFESATNFLSDAEQHFHKHLGPKDPLTGEAQLCLSIARVKVMDSSHGRVTALKLSKVHDGGARRRASPGELIRRCRKRHINAEAFRFQLRGLRSLRVRAHRLALLG</sequence>
<comment type="caution">
    <text evidence="1">The sequence shown here is derived from an EMBL/GenBank/DDBJ whole genome shotgun (WGS) entry which is preliminary data.</text>
</comment>
<proteinExistence type="predicted"/>
<dbReference type="Pfam" id="PF13424">
    <property type="entry name" value="TPR_12"/>
    <property type="match status" value="1"/>
</dbReference>
<name>A0AAW1PCI9_9CHLO</name>
<dbReference type="Gene3D" id="1.25.40.10">
    <property type="entry name" value="Tetratricopeptide repeat domain"/>
    <property type="match status" value="2"/>
</dbReference>
<dbReference type="Proteomes" id="UP001465755">
    <property type="component" value="Unassembled WGS sequence"/>
</dbReference>
<protein>
    <recommendedName>
        <fullName evidence="3">MalT-like TPR region domain-containing protein</fullName>
    </recommendedName>
</protein>
<dbReference type="SUPFAM" id="SSF48452">
    <property type="entry name" value="TPR-like"/>
    <property type="match status" value="2"/>
</dbReference>
<evidence type="ECO:0000313" key="1">
    <source>
        <dbReference type="EMBL" id="KAK9805793.1"/>
    </source>
</evidence>
<evidence type="ECO:0000313" key="2">
    <source>
        <dbReference type="Proteomes" id="UP001465755"/>
    </source>
</evidence>
<dbReference type="AlphaFoldDB" id="A0AAW1PCI9"/>
<evidence type="ECO:0008006" key="3">
    <source>
        <dbReference type="Google" id="ProtNLM"/>
    </source>
</evidence>